<comment type="caution">
    <text evidence="6">The sequence shown here is derived from an EMBL/GenBank/DDBJ whole genome shotgun (WGS) entry which is preliminary data.</text>
</comment>
<dbReference type="PANTHER" id="PTHR24346">
    <property type="entry name" value="MAP/MICROTUBULE AFFINITY-REGULATING KINASE"/>
    <property type="match status" value="1"/>
</dbReference>
<dbReference type="EMBL" id="JAPFFF010000021">
    <property type="protein sequence ID" value="KAK8853833.1"/>
    <property type="molecule type" value="Genomic_DNA"/>
</dbReference>
<evidence type="ECO:0000256" key="4">
    <source>
        <dbReference type="SAM" id="MobiDB-lite"/>
    </source>
</evidence>
<dbReference type="SMART" id="SM00220">
    <property type="entry name" value="S_TKc"/>
    <property type="match status" value="1"/>
</dbReference>
<feature type="domain" description="Protein kinase" evidence="5">
    <location>
        <begin position="14"/>
        <end position="279"/>
    </location>
</feature>
<evidence type="ECO:0000259" key="5">
    <source>
        <dbReference type="PROSITE" id="PS50011"/>
    </source>
</evidence>
<evidence type="ECO:0000256" key="1">
    <source>
        <dbReference type="ARBA" id="ARBA00022741"/>
    </source>
</evidence>
<keyword evidence="8" id="KW-1185">Reference proteome</keyword>
<dbReference type="PANTHER" id="PTHR24346:SF30">
    <property type="entry name" value="MATERNAL EMBRYONIC LEUCINE ZIPPER KINASE"/>
    <property type="match status" value="1"/>
</dbReference>
<proteinExistence type="predicted"/>
<dbReference type="InterPro" id="IPR008271">
    <property type="entry name" value="Ser/Thr_kinase_AS"/>
</dbReference>
<dbReference type="PROSITE" id="PS00108">
    <property type="entry name" value="PROTEIN_KINASE_ST"/>
    <property type="match status" value="1"/>
</dbReference>
<feature type="compositionally biased region" description="Low complexity" evidence="4">
    <location>
        <begin position="518"/>
        <end position="534"/>
    </location>
</feature>
<keyword evidence="2 3" id="KW-0067">ATP-binding</keyword>
<evidence type="ECO:0000313" key="8">
    <source>
        <dbReference type="Proteomes" id="UP001470230"/>
    </source>
</evidence>
<evidence type="ECO:0000313" key="6">
    <source>
        <dbReference type="EMBL" id="KAK8833768.1"/>
    </source>
</evidence>
<feature type="compositionally biased region" description="Low complexity" evidence="4">
    <location>
        <begin position="487"/>
        <end position="504"/>
    </location>
</feature>
<dbReference type="Gene3D" id="1.10.510.10">
    <property type="entry name" value="Transferase(Phosphotransferase) domain 1"/>
    <property type="match status" value="1"/>
</dbReference>
<evidence type="ECO:0000256" key="3">
    <source>
        <dbReference type="PROSITE-ProRule" id="PRU10141"/>
    </source>
</evidence>
<evidence type="ECO:0000313" key="7">
    <source>
        <dbReference type="EMBL" id="KAK8853833.1"/>
    </source>
</evidence>
<dbReference type="CDD" id="cd14003">
    <property type="entry name" value="STKc_AMPK-like"/>
    <property type="match status" value="1"/>
</dbReference>
<feature type="binding site" evidence="3">
    <location>
        <position position="43"/>
    </location>
    <ligand>
        <name>ATP</name>
        <dbReference type="ChEBI" id="CHEBI:30616"/>
    </ligand>
</feature>
<dbReference type="SUPFAM" id="SSF56112">
    <property type="entry name" value="Protein kinase-like (PK-like)"/>
    <property type="match status" value="1"/>
</dbReference>
<dbReference type="PROSITE" id="PS00107">
    <property type="entry name" value="PROTEIN_KINASE_ATP"/>
    <property type="match status" value="1"/>
</dbReference>
<keyword evidence="1 3" id="KW-0547">Nucleotide-binding</keyword>
<name>A0ABR2GIN8_9EUKA</name>
<dbReference type="Pfam" id="PF00069">
    <property type="entry name" value="Pkinase"/>
    <property type="match status" value="1"/>
</dbReference>
<protein>
    <recommendedName>
        <fullName evidence="5">Protein kinase domain-containing protein</fullName>
    </recommendedName>
</protein>
<gene>
    <name evidence="7" type="ORF">M9Y10_016376</name>
    <name evidence="6" type="ORF">M9Y10_040459</name>
</gene>
<sequence>MIIESSNSSHISDYKLQNKIGKGSFATVFKAVHIATNRICAIKRIEKSCLISEPANDNSQHYDEVEVEIIKREIRISKKADHPLIVHFYESFEDADYLYIVMEYIEGESMLNYVNSNGKLNEDQARYFFKQLLSCVEYLHTELHVTHRDLKAENIIIDVHNNIRLIDFGLSFEENNNGSVMMQTVCGSPAYAAPELIQGQEYSNSVDIWSCGIVLYSMVFASLPFYDENLPNLFHKVVFEDPFIPQTVSQELRDLISQILIKDPKERLSIAKIKESPWFKSSGTNNSLNIDFSFLTDASLRINSSTLSHDLIFQLRRCGYHIGRNTDDPPNESATESPQTTSEDDILNDILNSIYSNPITTAYRILNTSRILQNVIKKINSFKFASSSLNSISSEPFSSGLNSQLGPFGSTPNSYGRRRVRRNSSVTACALNRQIQLSPISSTSKEIANSNSQSKLNLIQNLNSDNNKNSYPIPNINPNLNINKNSYPIPNINPKLNNNNNNKDNNNKDNNNDDNNNDDNNNLNPILNSNSSNNQGTIHNFVEESLHSPKESFPSNHHEVRFVHPFGQTTSTVSPIKSLPKRRHMSFSTKGVPGAPIVVPKISFSQSNF</sequence>
<dbReference type="InterPro" id="IPR011009">
    <property type="entry name" value="Kinase-like_dom_sf"/>
</dbReference>
<evidence type="ECO:0000256" key="2">
    <source>
        <dbReference type="ARBA" id="ARBA00022840"/>
    </source>
</evidence>
<feature type="region of interest" description="Disordered" evidence="4">
    <location>
        <begin position="487"/>
        <end position="537"/>
    </location>
</feature>
<accession>A0ABR2GIN8</accession>
<dbReference type="InterPro" id="IPR000719">
    <property type="entry name" value="Prot_kinase_dom"/>
</dbReference>
<dbReference type="PROSITE" id="PS50011">
    <property type="entry name" value="PROTEIN_KINASE_DOM"/>
    <property type="match status" value="1"/>
</dbReference>
<dbReference type="Proteomes" id="UP001470230">
    <property type="component" value="Unassembled WGS sequence"/>
</dbReference>
<dbReference type="InterPro" id="IPR017441">
    <property type="entry name" value="Protein_kinase_ATP_BS"/>
</dbReference>
<reference evidence="6 8" key="1">
    <citation type="submission" date="2024-04" db="EMBL/GenBank/DDBJ databases">
        <title>Tritrichomonas musculus Genome.</title>
        <authorList>
            <person name="Alves-Ferreira E."/>
            <person name="Grigg M."/>
            <person name="Lorenzi H."/>
            <person name="Galac M."/>
        </authorList>
    </citation>
    <scope>NUCLEOTIDE SEQUENCE [LARGE SCALE GENOMIC DNA]</scope>
    <source>
        <strain evidence="6 8">EAF2021</strain>
    </source>
</reference>
<dbReference type="EMBL" id="JAPFFF010000661">
    <property type="protein sequence ID" value="KAK8833768.1"/>
    <property type="molecule type" value="Genomic_DNA"/>
</dbReference>
<organism evidence="6 8">
    <name type="scientific">Tritrichomonas musculus</name>
    <dbReference type="NCBI Taxonomy" id="1915356"/>
    <lineage>
        <taxon>Eukaryota</taxon>
        <taxon>Metamonada</taxon>
        <taxon>Parabasalia</taxon>
        <taxon>Tritrichomonadida</taxon>
        <taxon>Tritrichomonadidae</taxon>
        <taxon>Tritrichomonas</taxon>
    </lineage>
</organism>